<dbReference type="Gene3D" id="3.40.50.300">
    <property type="entry name" value="P-loop containing nucleotide triphosphate hydrolases"/>
    <property type="match status" value="1"/>
</dbReference>
<comment type="similarity">
    <text evidence="6">Belongs to the TRAFAC class OBG-HflX-like GTPase superfamily. OBG GTPase family. YchF/OLA1 subfamily.</text>
</comment>
<dbReference type="GO" id="GO:0005524">
    <property type="term" value="F:ATP binding"/>
    <property type="evidence" value="ECO:0007669"/>
    <property type="project" value="UniProtKB-UniRule"/>
</dbReference>
<dbReference type="Pfam" id="PF06071">
    <property type="entry name" value="YchF-GTPase_C"/>
    <property type="match status" value="1"/>
</dbReference>
<evidence type="ECO:0000256" key="4">
    <source>
        <dbReference type="ARBA" id="ARBA00022840"/>
    </source>
</evidence>
<feature type="domain" description="TGS" evidence="8">
    <location>
        <begin position="278"/>
        <end position="362"/>
    </location>
</feature>
<dbReference type="InterPro" id="IPR031167">
    <property type="entry name" value="G_OBG"/>
</dbReference>
<dbReference type="PROSITE" id="PS51710">
    <property type="entry name" value="G_OBG"/>
    <property type="match status" value="1"/>
</dbReference>
<dbReference type="Gene3D" id="1.10.150.300">
    <property type="entry name" value="TGS-like domain"/>
    <property type="match status" value="1"/>
</dbReference>
<dbReference type="InterPro" id="IPR041706">
    <property type="entry name" value="YchF_N"/>
</dbReference>
<dbReference type="PANTHER" id="PTHR23305:SF18">
    <property type="entry name" value="OBG-TYPE G DOMAIN-CONTAINING PROTEIN"/>
    <property type="match status" value="1"/>
</dbReference>
<evidence type="ECO:0000256" key="1">
    <source>
        <dbReference type="ARBA" id="ARBA00001946"/>
    </source>
</evidence>
<organism evidence="9 10">
    <name type="scientific">Aerophobetes bacterium</name>
    <dbReference type="NCBI Taxonomy" id="2030807"/>
    <lineage>
        <taxon>Bacteria</taxon>
        <taxon>Candidatus Aerophobota</taxon>
    </lineage>
</organism>
<feature type="binding site" evidence="6">
    <location>
        <begin position="13"/>
        <end position="18"/>
    </location>
    <ligand>
        <name>ATP</name>
        <dbReference type="ChEBI" id="CHEBI:30616"/>
    </ligand>
</feature>
<dbReference type="Proteomes" id="UP000316925">
    <property type="component" value="Unassembled WGS sequence"/>
</dbReference>
<dbReference type="InterPro" id="IPR004095">
    <property type="entry name" value="TGS"/>
</dbReference>
<gene>
    <name evidence="6 9" type="primary">ychF</name>
    <name evidence="9" type="ORF">E3J33_00835</name>
</gene>
<dbReference type="FunFam" id="3.10.20.30:FF:000001">
    <property type="entry name" value="Ribosome-binding ATPase YchF"/>
    <property type="match status" value="1"/>
</dbReference>
<dbReference type="SUPFAM" id="SSF52540">
    <property type="entry name" value="P-loop containing nucleoside triphosphate hydrolases"/>
    <property type="match status" value="1"/>
</dbReference>
<dbReference type="Pfam" id="PF01926">
    <property type="entry name" value="MMR_HSR1"/>
    <property type="match status" value="1"/>
</dbReference>
<dbReference type="CDD" id="cd04867">
    <property type="entry name" value="TGS_YchF_OLA1"/>
    <property type="match status" value="1"/>
</dbReference>
<dbReference type="Gene3D" id="3.10.20.30">
    <property type="match status" value="1"/>
</dbReference>
<dbReference type="InterPro" id="IPR023192">
    <property type="entry name" value="TGS-like_dom_sf"/>
</dbReference>
<dbReference type="GO" id="GO:0005737">
    <property type="term" value="C:cytoplasm"/>
    <property type="evidence" value="ECO:0007669"/>
    <property type="project" value="TreeGrafter"/>
</dbReference>
<comment type="function">
    <text evidence="6">ATPase that binds to both the 70S ribosome and the 50S ribosomal subunit in a nucleotide-independent manner.</text>
</comment>
<name>A0A523YRA0_UNCAE</name>
<dbReference type="PANTHER" id="PTHR23305">
    <property type="entry name" value="OBG GTPASE FAMILY"/>
    <property type="match status" value="1"/>
</dbReference>
<dbReference type="GO" id="GO:0016887">
    <property type="term" value="F:ATP hydrolysis activity"/>
    <property type="evidence" value="ECO:0007669"/>
    <property type="project" value="UniProtKB-UniRule"/>
</dbReference>
<dbReference type="InterPro" id="IPR012675">
    <property type="entry name" value="Beta-grasp_dom_sf"/>
</dbReference>
<dbReference type="FunFam" id="1.10.150.300:FF:000001">
    <property type="entry name" value="Ribosome-binding ATPase YchF"/>
    <property type="match status" value="1"/>
</dbReference>
<keyword evidence="2" id="KW-0479">Metal-binding</keyword>
<dbReference type="PROSITE" id="PS51880">
    <property type="entry name" value="TGS"/>
    <property type="match status" value="1"/>
</dbReference>
<protein>
    <recommendedName>
        <fullName evidence="6">Ribosome-binding ATPase YchF</fullName>
    </recommendedName>
</protein>
<accession>A0A523YRA0</accession>
<comment type="caution">
    <text evidence="9">The sequence shown here is derived from an EMBL/GenBank/DDBJ whole genome shotgun (WGS) entry which is preliminary data.</text>
</comment>
<dbReference type="GO" id="GO:0005525">
    <property type="term" value="F:GTP binding"/>
    <property type="evidence" value="ECO:0007669"/>
    <property type="project" value="InterPro"/>
</dbReference>
<feature type="domain" description="OBG-type G" evidence="7">
    <location>
        <begin position="4"/>
        <end position="257"/>
    </location>
</feature>
<sequence length="364" mass="40122">MANLSAGIIGLPNVGKSTLFNALTQAGAQVAKFPFSTVSPNVGRALVPDPRLERLAELVDPEITTPASVEFIDVAGLVRGAHRGEGLGNEFLSRIRSVDLLVEALRCFEGKEIAHPEGSIDPIRDAEIIELELLLSDLKVVQRRLTKLDKLVKSKAKGSQERFGLLQKIKTSLEEGNALRKILTEKEKQELVEEGLLTLKPLLYVANVDENNLTSPSFLLKSLREDASQKELRLIEICAQLEAELAEMSAPEKAEFLKELRIEEGINKLIREVYQQLNLITFFTISGGREVRAWSVEEGTTASQAAGRVHSDMQKGFVRAVVVAVSDLLEVGSMKGVKEEGKVKIEGKDYLVEDGDVIHFRFTP</sequence>
<dbReference type="AlphaFoldDB" id="A0A523YRA0"/>
<dbReference type="InterPro" id="IPR027417">
    <property type="entry name" value="P-loop_NTPase"/>
</dbReference>
<proteinExistence type="inferred from homology"/>
<evidence type="ECO:0000256" key="6">
    <source>
        <dbReference type="HAMAP-Rule" id="MF_00944"/>
    </source>
</evidence>
<evidence type="ECO:0000256" key="5">
    <source>
        <dbReference type="ARBA" id="ARBA00022842"/>
    </source>
</evidence>
<evidence type="ECO:0000256" key="3">
    <source>
        <dbReference type="ARBA" id="ARBA00022741"/>
    </source>
</evidence>
<keyword evidence="5" id="KW-0460">Magnesium</keyword>
<dbReference type="GO" id="GO:0046872">
    <property type="term" value="F:metal ion binding"/>
    <property type="evidence" value="ECO:0007669"/>
    <property type="project" value="UniProtKB-KW"/>
</dbReference>
<keyword evidence="3 6" id="KW-0547">Nucleotide-binding</keyword>
<evidence type="ECO:0000313" key="9">
    <source>
        <dbReference type="EMBL" id="TET94031.1"/>
    </source>
</evidence>
<dbReference type="GO" id="GO:0043023">
    <property type="term" value="F:ribosomal large subunit binding"/>
    <property type="evidence" value="ECO:0007669"/>
    <property type="project" value="UniProtKB-UniRule"/>
</dbReference>
<evidence type="ECO:0000259" key="8">
    <source>
        <dbReference type="PROSITE" id="PS51880"/>
    </source>
</evidence>
<dbReference type="SUPFAM" id="SSF81271">
    <property type="entry name" value="TGS-like"/>
    <property type="match status" value="1"/>
</dbReference>
<dbReference type="InterPro" id="IPR012676">
    <property type="entry name" value="TGS-like"/>
</dbReference>
<dbReference type="PRINTS" id="PR00326">
    <property type="entry name" value="GTP1OBG"/>
</dbReference>
<reference evidence="9 10" key="1">
    <citation type="submission" date="2019-03" db="EMBL/GenBank/DDBJ databases">
        <title>Metabolic potential of uncultured bacteria and archaea associated with petroleum seepage in deep-sea sediments.</title>
        <authorList>
            <person name="Dong X."/>
            <person name="Hubert C."/>
        </authorList>
    </citation>
    <scope>NUCLEOTIDE SEQUENCE [LARGE SCALE GENOMIC DNA]</scope>
    <source>
        <strain evidence="9">E29_bin28</strain>
    </source>
</reference>
<dbReference type="InterPro" id="IPR004396">
    <property type="entry name" value="ATPase_YchF/OLA1"/>
</dbReference>
<dbReference type="InterPro" id="IPR013029">
    <property type="entry name" value="YchF_C"/>
</dbReference>
<dbReference type="HAMAP" id="MF_00944">
    <property type="entry name" value="YchF_OLA1_ATPase"/>
    <property type="match status" value="1"/>
</dbReference>
<comment type="cofactor">
    <cofactor evidence="1">
        <name>Mg(2+)</name>
        <dbReference type="ChEBI" id="CHEBI:18420"/>
    </cofactor>
</comment>
<evidence type="ECO:0000313" key="10">
    <source>
        <dbReference type="Proteomes" id="UP000316925"/>
    </source>
</evidence>
<dbReference type="CDD" id="cd01900">
    <property type="entry name" value="YchF"/>
    <property type="match status" value="1"/>
</dbReference>
<evidence type="ECO:0000259" key="7">
    <source>
        <dbReference type="PROSITE" id="PS51710"/>
    </source>
</evidence>
<dbReference type="NCBIfam" id="TIGR00092">
    <property type="entry name" value="redox-regulated ATPase YchF"/>
    <property type="match status" value="1"/>
</dbReference>
<dbReference type="InterPro" id="IPR006073">
    <property type="entry name" value="GTP-bd"/>
</dbReference>
<dbReference type="EMBL" id="SOIJ01000042">
    <property type="protein sequence ID" value="TET94031.1"/>
    <property type="molecule type" value="Genomic_DNA"/>
</dbReference>
<keyword evidence="4 6" id="KW-0067">ATP-binding</keyword>
<dbReference type="PIRSF" id="PIRSF006641">
    <property type="entry name" value="CHP00092"/>
    <property type="match status" value="1"/>
</dbReference>
<evidence type="ECO:0000256" key="2">
    <source>
        <dbReference type="ARBA" id="ARBA00022723"/>
    </source>
</evidence>